<dbReference type="NCBIfam" id="TIGR01683">
    <property type="entry name" value="thiS"/>
    <property type="match status" value="1"/>
</dbReference>
<dbReference type="Pfam" id="PF02597">
    <property type="entry name" value="ThiS"/>
    <property type="match status" value="1"/>
</dbReference>
<gene>
    <name evidence="1" type="primary">thiS</name>
    <name evidence="1" type="ORF">ACFPJ4_12190</name>
</gene>
<dbReference type="RefSeq" id="WP_386740716.1">
    <property type="nucleotide sequence ID" value="NZ_JBHSMG010000003.1"/>
</dbReference>
<dbReference type="PANTHER" id="PTHR34472:SF1">
    <property type="entry name" value="SULFUR CARRIER PROTEIN THIS"/>
    <property type="match status" value="1"/>
</dbReference>
<dbReference type="CDD" id="cd00565">
    <property type="entry name" value="Ubl_ThiS"/>
    <property type="match status" value="1"/>
</dbReference>
<dbReference type="InterPro" id="IPR010035">
    <property type="entry name" value="Thi_S"/>
</dbReference>
<accession>A0ABW0NRD0</accession>
<reference evidence="2" key="1">
    <citation type="journal article" date="2019" name="Int. J. Syst. Evol. Microbiol.">
        <title>The Global Catalogue of Microorganisms (GCM) 10K type strain sequencing project: providing services to taxonomists for standard genome sequencing and annotation.</title>
        <authorList>
            <consortium name="The Broad Institute Genomics Platform"/>
            <consortium name="The Broad Institute Genome Sequencing Center for Infectious Disease"/>
            <person name="Wu L."/>
            <person name="Ma J."/>
        </authorList>
    </citation>
    <scope>NUCLEOTIDE SEQUENCE [LARGE SCALE GENOMIC DNA]</scope>
    <source>
        <strain evidence="2">CGMCC 4.6997</strain>
    </source>
</reference>
<name>A0ABW0NRD0_9MICO</name>
<organism evidence="1 2">
    <name type="scientific">Lysinimonas soli</name>
    <dbReference type="NCBI Taxonomy" id="1074233"/>
    <lineage>
        <taxon>Bacteria</taxon>
        <taxon>Bacillati</taxon>
        <taxon>Actinomycetota</taxon>
        <taxon>Actinomycetes</taxon>
        <taxon>Micrococcales</taxon>
        <taxon>Microbacteriaceae</taxon>
        <taxon>Lysinimonas</taxon>
    </lineage>
</organism>
<comment type="caution">
    <text evidence="1">The sequence shown here is derived from an EMBL/GenBank/DDBJ whole genome shotgun (WGS) entry which is preliminary data.</text>
</comment>
<dbReference type="Gene3D" id="3.10.20.30">
    <property type="match status" value="1"/>
</dbReference>
<evidence type="ECO:0000313" key="2">
    <source>
        <dbReference type="Proteomes" id="UP001596039"/>
    </source>
</evidence>
<dbReference type="EMBL" id="JBHSMG010000003">
    <property type="protein sequence ID" value="MFC5503001.1"/>
    <property type="molecule type" value="Genomic_DNA"/>
</dbReference>
<protein>
    <submittedName>
        <fullName evidence="1">Sulfur carrier protein ThiS</fullName>
    </submittedName>
</protein>
<dbReference type="Proteomes" id="UP001596039">
    <property type="component" value="Unassembled WGS sequence"/>
</dbReference>
<proteinExistence type="predicted"/>
<dbReference type="SUPFAM" id="SSF54285">
    <property type="entry name" value="MoaD/ThiS"/>
    <property type="match status" value="1"/>
</dbReference>
<dbReference type="InterPro" id="IPR016155">
    <property type="entry name" value="Mopterin_synth/thiamin_S_b"/>
</dbReference>
<dbReference type="InterPro" id="IPR012675">
    <property type="entry name" value="Beta-grasp_dom_sf"/>
</dbReference>
<dbReference type="PANTHER" id="PTHR34472">
    <property type="entry name" value="SULFUR CARRIER PROTEIN THIS"/>
    <property type="match status" value="1"/>
</dbReference>
<sequence length="84" mass="8364">MTEPQPAGITLNGSARALTAGETITHLVAELTGRAIDADGRPTDGGRLGVAVARNSGVVPRSLWGATALESGDDVEIVAAVQGG</sequence>
<evidence type="ECO:0000313" key="1">
    <source>
        <dbReference type="EMBL" id="MFC5503001.1"/>
    </source>
</evidence>
<dbReference type="InterPro" id="IPR003749">
    <property type="entry name" value="ThiS/MoaD-like"/>
</dbReference>
<keyword evidence="2" id="KW-1185">Reference proteome</keyword>